<sequence length="342" mass="36823">MAKTMQAVLINKKGAAPELTEAAIPTIGVHDLLVNVRAASYNPVDNRVRKGNVSIVMKKKTVFPFVMGYDFAGTVVQVGSDVTKFNVGDDVYGRTRNDRPGSFANFMAVDEADVAAKPQSLSMSEAAALPLVGLTAYEALHERMKLTSGQKILILAGAGGVGTIAIQMAKQMDAYVATTASKKGYDLVKRLGADEIIDYHTTDFSDVLHDYDAVLDTQGGDDLIKALQIVKPGGTVVSLAGLPDAKFASEQQLGWFKARLFGLVAHKITKLAAQKRVNYHFLFMDADGDQVTNLTKLVEAGAFKSVIDRKFNFDDAIEAIDYAMSGHAKGKVIMEMPAVSLN</sequence>
<dbReference type="Gene3D" id="3.90.180.10">
    <property type="entry name" value="Medium-chain alcohol dehydrogenases, catalytic domain"/>
    <property type="match status" value="1"/>
</dbReference>
<dbReference type="Gene3D" id="3.40.50.720">
    <property type="entry name" value="NAD(P)-binding Rossmann-like Domain"/>
    <property type="match status" value="1"/>
</dbReference>
<dbReference type="Proteomes" id="UP000051999">
    <property type="component" value="Unassembled WGS sequence"/>
</dbReference>
<dbReference type="InterPro" id="IPR013154">
    <property type="entry name" value="ADH-like_N"/>
</dbReference>
<dbReference type="InterPro" id="IPR020843">
    <property type="entry name" value="ER"/>
</dbReference>
<dbReference type="STRING" id="1114972.FD35_GL001043"/>
<dbReference type="SMART" id="SM00829">
    <property type="entry name" value="PKS_ER"/>
    <property type="match status" value="1"/>
</dbReference>
<comment type="caution">
    <text evidence="3">The sequence shown here is derived from an EMBL/GenBank/DDBJ whole genome shotgun (WGS) entry which is preliminary data.</text>
</comment>
<proteinExistence type="predicted"/>
<dbReference type="PANTHER" id="PTHR11695">
    <property type="entry name" value="ALCOHOL DEHYDROGENASE RELATED"/>
    <property type="match status" value="1"/>
</dbReference>
<dbReference type="PROSITE" id="PS01162">
    <property type="entry name" value="QOR_ZETA_CRYSTAL"/>
    <property type="match status" value="1"/>
</dbReference>
<reference evidence="3 4" key="1">
    <citation type="journal article" date="2015" name="Genome Announc.">
        <title>Expanding the biotechnology potential of lactobacilli through comparative genomics of 213 strains and associated genera.</title>
        <authorList>
            <person name="Sun Z."/>
            <person name="Harris H.M."/>
            <person name="McCann A."/>
            <person name="Guo C."/>
            <person name="Argimon S."/>
            <person name="Zhang W."/>
            <person name="Yang X."/>
            <person name="Jeffery I.B."/>
            <person name="Cooney J.C."/>
            <person name="Kagawa T.F."/>
            <person name="Liu W."/>
            <person name="Song Y."/>
            <person name="Salvetti E."/>
            <person name="Wrobel A."/>
            <person name="Rasinkangas P."/>
            <person name="Parkhill J."/>
            <person name="Rea M.C."/>
            <person name="O'Sullivan O."/>
            <person name="Ritari J."/>
            <person name="Douillard F.P."/>
            <person name="Paul Ross R."/>
            <person name="Yang R."/>
            <person name="Briner A.E."/>
            <person name="Felis G.E."/>
            <person name="de Vos W.M."/>
            <person name="Barrangou R."/>
            <person name="Klaenhammer T.R."/>
            <person name="Caufield P.W."/>
            <person name="Cui Y."/>
            <person name="Zhang H."/>
            <person name="O'Toole P.W."/>
        </authorList>
    </citation>
    <scope>NUCLEOTIDE SEQUENCE [LARGE SCALE GENOMIC DNA]</scope>
    <source>
        <strain evidence="3 4">DSM 15814</strain>
    </source>
</reference>
<dbReference type="InterPro" id="IPR011032">
    <property type="entry name" value="GroES-like_sf"/>
</dbReference>
<accession>A0A0R1RA17</accession>
<gene>
    <name evidence="3" type="ORF">FD35_GL001043</name>
</gene>
<dbReference type="PATRIC" id="fig|1114972.6.peg.1057"/>
<feature type="domain" description="Enoyl reductase (ER)" evidence="2">
    <location>
        <begin position="14"/>
        <end position="334"/>
    </location>
</feature>
<dbReference type="EMBL" id="AZFF01000018">
    <property type="protein sequence ID" value="KRL53505.1"/>
    <property type="molecule type" value="Genomic_DNA"/>
</dbReference>
<dbReference type="RefSeq" id="WP_017260390.1">
    <property type="nucleotide sequence ID" value="NZ_AUAW01000021.1"/>
</dbReference>
<dbReference type="eggNOG" id="COG0604">
    <property type="taxonomic scope" value="Bacteria"/>
</dbReference>
<evidence type="ECO:0000313" key="3">
    <source>
        <dbReference type="EMBL" id="KRL53505.1"/>
    </source>
</evidence>
<protein>
    <submittedName>
        <fullName evidence="3">Alcohol dehydrogenase</fullName>
    </submittedName>
</protein>
<dbReference type="SUPFAM" id="SSF51735">
    <property type="entry name" value="NAD(P)-binding Rossmann-fold domains"/>
    <property type="match status" value="1"/>
</dbReference>
<evidence type="ECO:0000259" key="2">
    <source>
        <dbReference type="SMART" id="SM00829"/>
    </source>
</evidence>
<dbReference type="Pfam" id="PF08240">
    <property type="entry name" value="ADH_N"/>
    <property type="match status" value="1"/>
</dbReference>
<organism evidence="3 4">
    <name type="scientific">Furfurilactobacillus rossiae DSM 15814</name>
    <dbReference type="NCBI Taxonomy" id="1114972"/>
    <lineage>
        <taxon>Bacteria</taxon>
        <taxon>Bacillati</taxon>
        <taxon>Bacillota</taxon>
        <taxon>Bacilli</taxon>
        <taxon>Lactobacillales</taxon>
        <taxon>Lactobacillaceae</taxon>
        <taxon>Furfurilactobacillus</taxon>
    </lineage>
</organism>
<dbReference type="SUPFAM" id="SSF50129">
    <property type="entry name" value="GroES-like"/>
    <property type="match status" value="1"/>
</dbReference>
<evidence type="ECO:0000256" key="1">
    <source>
        <dbReference type="ARBA" id="ARBA00023002"/>
    </source>
</evidence>
<dbReference type="InterPro" id="IPR050700">
    <property type="entry name" value="YIM1/Zinc_Alcohol_DH_Fams"/>
</dbReference>
<dbReference type="InterPro" id="IPR002364">
    <property type="entry name" value="Quin_OxRdtase/zeta-crystal_CS"/>
</dbReference>
<keyword evidence="4" id="KW-1185">Reference proteome</keyword>
<evidence type="ECO:0000313" key="4">
    <source>
        <dbReference type="Proteomes" id="UP000051999"/>
    </source>
</evidence>
<dbReference type="GO" id="GO:0008270">
    <property type="term" value="F:zinc ion binding"/>
    <property type="evidence" value="ECO:0007669"/>
    <property type="project" value="InterPro"/>
</dbReference>
<dbReference type="PANTHER" id="PTHR11695:SF294">
    <property type="entry name" value="RETICULON-4-INTERACTING PROTEIN 1, MITOCHONDRIAL"/>
    <property type="match status" value="1"/>
</dbReference>
<dbReference type="Pfam" id="PF13602">
    <property type="entry name" value="ADH_zinc_N_2"/>
    <property type="match status" value="1"/>
</dbReference>
<dbReference type="InterPro" id="IPR036291">
    <property type="entry name" value="NAD(P)-bd_dom_sf"/>
</dbReference>
<dbReference type="GO" id="GO:0016491">
    <property type="term" value="F:oxidoreductase activity"/>
    <property type="evidence" value="ECO:0007669"/>
    <property type="project" value="UniProtKB-KW"/>
</dbReference>
<keyword evidence="1" id="KW-0560">Oxidoreductase</keyword>
<dbReference type="CDD" id="cd05289">
    <property type="entry name" value="MDR_like_2"/>
    <property type="match status" value="1"/>
</dbReference>
<dbReference type="OrthoDB" id="9792162at2"/>
<name>A0A0R1RA17_9LACO</name>
<dbReference type="AlphaFoldDB" id="A0A0R1RA17"/>